<dbReference type="Pfam" id="PF01565">
    <property type="entry name" value="FAD_binding_4"/>
    <property type="match status" value="1"/>
</dbReference>
<sequence length="465" mass="49757">MAIIRFLESIQSALAADQVISDPDRLTIYSHDWWPLSAKLRRLGRHPHLPEAVVFARSEADVVAVAQAADAAGIPLTPWGLGSSVTGAGLPTRGGVMLDLSKLVGEPALDLVNHTVTVPAGVLGLTLEGQLERSGFTLGHSPQSLDRSSVGGWVATMATGQFSSRYGGIEDLLVGFRLVRADGEVLDLRAHPRAAAGPDFRQLFIGSEGTLGIVTEVTLKVFPKPEHRLVEAFRIPSIEKGLAAIRQISQSGLRPFLVRLYDASEARYATRNKDIGSPVLFVGHEGLREVAEAEHACARRMIVANGGASIGSEPAETWLGRRFDFSTVERYLDATGGYAETIEVAGDWSTVGELYTAMTTALAPLADEVLGHFSHIYPQGTSLYVILLGHADTDEAAAERIRAIWAAAMDATIGAHGELSHHHGIGLARKPYLAAQNAGVTRLARQIKSVLDPKGLLNPGKLFDV</sequence>
<dbReference type="InterPro" id="IPR006094">
    <property type="entry name" value="Oxid_FAD_bind_N"/>
</dbReference>
<dbReference type="Gene3D" id="1.10.45.10">
    <property type="entry name" value="Vanillyl-alcohol Oxidase, Chain A, domain 4"/>
    <property type="match status" value="1"/>
</dbReference>
<dbReference type="Proteomes" id="UP000289200">
    <property type="component" value="Unassembled WGS sequence"/>
</dbReference>
<feature type="binding site" evidence="5">
    <location>
        <begin position="208"/>
        <end position="214"/>
    </location>
    <ligand>
        <name>FAD</name>
        <dbReference type="ChEBI" id="CHEBI:57692"/>
    </ligand>
</feature>
<evidence type="ECO:0000313" key="9">
    <source>
        <dbReference type="Proteomes" id="UP000289200"/>
    </source>
</evidence>
<proteinExistence type="inferred from homology"/>
<dbReference type="FunFam" id="1.10.45.10:FF:000001">
    <property type="entry name" value="D-lactate dehydrogenase mitochondrial"/>
    <property type="match status" value="1"/>
</dbReference>
<comment type="similarity">
    <text evidence="2">Belongs to the FAD-binding oxidoreductase/transferase type 4 family.</text>
</comment>
<dbReference type="GO" id="GO:0008609">
    <property type="term" value="F:alkylglycerone-phosphate synthase activity"/>
    <property type="evidence" value="ECO:0007669"/>
    <property type="project" value="InterPro"/>
</dbReference>
<keyword evidence="3" id="KW-0285">Flavoprotein</keyword>
<evidence type="ECO:0000313" key="8">
    <source>
        <dbReference type="EMBL" id="VCU09527.1"/>
    </source>
</evidence>
<dbReference type="GO" id="GO:0071949">
    <property type="term" value="F:FAD binding"/>
    <property type="evidence" value="ECO:0007669"/>
    <property type="project" value="InterPro"/>
</dbReference>
<dbReference type="Gene3D" id="3.30.465.10">
    <property type="match status" value="1"/>
</dbReference>
<dbReference type="InterPro" id="IPR025650">
    <property type="entry name" value="Alkyl-DHAP_Synthase"/>
</dbReference>
<gene>
    <name evidence="8" type="ORF">RHODGE_RHODGE_03211</name>
</gene>
<evidence type="ECO:0000256" key="1">
    <source>
        <dbReference type="ARBA" id="ARBA00001974"/>
    </source>
</evidence>
<dbReference type="SUPFAM" id="SSF55103">
    <property type="entry name" value="FAD-linked oxidases, C-terminal domain"/>
    <property type="match status" value="1"/>
</dbReference>
<evidence type="ECO:0000256" key="3">
    <source>
        <dbReference type="ARBA" id="ARBA00022630"/>
    </source>
</evidence>
<dbReference type="AlphaFoldDB" id="A0A447CW57"/>
<dbReference type="GO" id="GO:0008610">
    <property type="term" value="P:lipid biosynthetic process"/>
    <property type="evidence" value="ECO:0007669"/>
    <property type="project" value="InterPro"/>
</dbReference>
<dbReference type="PANTHER" id="PTHR46568:SF1">
    <property type="entry name" value="ALKYLDIHYDROXYACETONEPHOSPHATE SYNTHASE, PEROXISOMAL"/>
    <property type="match status" value="1"/>
</dbReference>
<evidence type="ECO:0000256" key="6">
    <source>
        <dbReference type="PIRSR" id="PIRSR625650-4"/>
    </source>
</evidence>
<dbReference type="Gene3D" id="3.40.462.40">
    <property type="entry name" value="FAD-linked oxidase, cap domain/gating helix"/>
    <property type="match status" value="1"/>
</dbReference>
<evidence type="ECO:0000259" key="7">
    <source>
        <dbReference type="PROSITE" id="PS51387"/>
    </source>
</evidence>
<dbReference type="PROSITE" id="PS51387">
    <property type="entry name" value="FAD_PCMH"/>
    <property type="match status" value="1"/>
</dbReference>
<evidence type="ECO:0000256" key="5">
    <source>
        <dbReference type="PIRSR" id="PIRSR625650-3"/>
    </source>
</evidence>
<feature type="domain" description="FAD-binding PCMH-type" evidence="7">
    <location>
        <begin position="46"/>
        <end position="224"/>
    </location>
</feature>
<keyword evidence="9" id="KW-1185">Reference proteome</keyword>
<organism evidence="8 9">
    <name type="scientific">Rhodoplanes serenus</name>
    <dbReference type="NCBI Taxonomy" id="200615"/>
    <lineage>
        <taxon>Bacteria</taxon>
        <taxon>Pseudomonadati</taxon>
        <taxon>Pseudomonadota</taxon>
        <taxon>Alphaproteobacteria</taxon>
        <taxon>Hyphomicrobiales</taxon>
        <taxon>Nitrobacteraceae</taxon>
        <taxon>Rhodoplanes</taxon>
    </lineage>
</organism>
<dbReference type="InterPro" id="IPR016164">
    <property type="entry name" value="FAD-linked_Oxase-like_C"/>
</dbReference>
<comment type="cofactor">
    <cofactor evidence="1 5">
        <name>FAD</name>
        <dbReference type="ChEBI" id="CHEBI:57692"/>
    </cofactor>
</comment>
<evidence type="ECO:0000256" key="4">
    <source>
        <dbReference type="ARBA" id="ARBA00022827"/>
    </source>
</evidence>
<accession>A0A447CW57</accession>
<dbReference type="InterPro" id="IPR016169">
    <property type="entry name" value="FAD-bd_PCMH_sub2"/>
</dbReference>
<comment type="caution">
    <text evidence="8">The sequence shown here is derived from an EMBL/GenBank/DDBJ whole genome shotgun (WGS) entry which is preliminary data.</text>
</comment>
<protein>
    <submittedName>
        <fullName evidence="8">FAD-linked oxidoreductase</fullName>
    </submittedName>
</protein>
<dbReference type="EMBL" id="UWOC01000159">
    <property type="protein sequence ID" value="VCU09527.1"/>
    <property type="molecule type" value="Genomic_DNA"/>
</dbReference>
<dbReference type="Pfam" id="PF02913">
    <property type="entry name" value="FAD-oxidase_C"/>
    <property type="match status" value="1"/>
</dbReference>
<keyword evidence="4 5" id="KW-0274">FAD</keyword>
<dbReference type="InterPro" id="IPR016166">
    <property type="entry name" value="FAD-bd_PCMH"/>
</dbReference>
<dbReference type="SUPFAM" id="SSF56176">
    <property type="entry name" value="FAD-binding/transporter-associated domain-like"/>
    <property type="match status" value="1"/>
</dbReference>
<dbReference type="PANTHER" id="PTHR46568">
    <property type="entry name" value="ALKYLDIHYDROXYACETONEPHOSPHATE SYNTHASE, PEROXISOMAL"/>
    <property type="match status" value="1"/>
</dbReference>
<feature type="binding site" evidence="5">
    <location>
        <begin position="78"/>
        <end position="84"/>
    </location>
    <ligand>
        <name>FAD</name>
        <dbReference type="ChEBI" id="CHEBI:57692"/>
    </ligand>
</feature>
<evidence type="ECO:0000256" key="2">
    <source>
        <dbReference type="ARBA" id="ARBA00008000"/>
    </source>
</evidence>
<dbReference type="InterPro" id="IPR036318">
    <property type="entry name" value="FAD-bd_PCMH-like_sf"/>
</dbReference>
<dbReference type="RefSeq" id="WP_129609865.1">
    <property type="nucleotide sequence ID" value="NZ_UWOC01000159.1"/>
</dbReference>
<reference evidence="9" key="1">
    <citation type="submission" date="2018-10" db="EMBL/GenBank/DDBJ databases">
        <authorList>
            <person name="Peiro R."/>
            <person name="Begona"/>
            <person name="Cbmso G."/>
            <person name="Lopez M."/>
            <person name="Gonzalez S."/>
            <person name="Sacristan E."/>
            <person name="Castillo E."/>
        </authorList>
    </citation>
    <scope>NUCLEOTIDE SEQUENCE [LARGE SCALE GENOMIC DNA]</scope>
</reference>
<dbReference type="InterPro" id="IPR004113">
    <property type="entry name" value="FAD-bd_oxidored_4_C"/>
</dbReference>
<feature type="site" description="Important for enzyme activity" evidence="6">
    <location>
        <position position="259"/>
    </location>
</feature>
<name>A0A447CW57_9BRAD</name>
<dbReference type="InterPro" id="IPR016171">
    <property type="entry name" value="Vanillyl_alc_oxidase_C-sub2"/>
</dbReference>
<dbReference type="OrthoDB" id="9811557at2"/>